<dbReference type="InterPro" id="IPR045057">
    <property type="entry name" value="Gcn5-rel_NAT"/>
</dbReference>
<dbReference type="EC" id="2.3.1.-" evidence="3"/>
<dbReference type="SUPFAM" id="SSF55729">
    <property type="entry name" value="Acyl-CoA N-acyltransferases (Nat)"/>
    <property type="match status" value="1"/>
</dbReference>
<evidence type="ECO:0000259" key="1">
    <source>
        <dbReference type="PROSITE" id="PS51186"/>
    </source>
</evidence>
<dbReference type="PANTHER" id="PTHR31435:SF10">
    <property type="entry name" value="BSR4717 PROTEIN"/>
    <property type="match status" value="1"/>
</dbReference>
<evidence type="ECO:0000313" key="4">
    <source>
        <dbReference type="Proteomes" id="UP001595932"/>
    </source>
</evidence>
<dbReference type="RefSeq" id="WP_377276071.1">
    <property type="nucleotide sequence ID" value="NZ_JBHSGL010000002.1"/>
</dbReference>
<dbReference type="CDD" id="cd04301">
    <property type="entry name" value="NAT_SF"/>
    <property type="match status" value="1"/>
</dbReference>
<dbReference type="GO" id="GO:0016746">
    <property type="term" value="F:acyltransferase activity"/>
    <property type="evidence" value="ECO:0007669"/>
    <property type="project" value="UniProtKB-KW"/>
</dbReference>
<sequence length="89" mass="9975">MDFQHQDNRITLLDGSDELGFVSYQENGDVLTIDHTEVAPELSGKGMGKKLVGQLVEHARNDGKSVDPQCPYAKKVIERTEEYQDVLVK</sequence>
<protein>
    <submittedName>
        <fullName evidence="3">GNAT family N-acetyltransferase</fullName>
        <ecNumber evidence="3">2.3.1.-</ecNumber>
    </submittedName>
</protein>
<dbReference type="InterPro" id="IPR016181">
    <property type="entry name" value="Acyl_CoA_acyltransferase"/>
</dbReference>
<evidence type="ECO:0000259" key="2">
    <source>
        <dbReference type="PROSITE" id="PS51729"/>
    </source>
</evidence>
<name>A0ABV9M6V0_9BACL</name>
<proteinExistence type="predicted"/>
<keyword evidence="3" id="KW-0012">Acyltransferase</keyword>
<keyword evidence="3" id="KW-0808">Transferase</keyword>
<dbReference type="PANTHER" id="PTHR31435">
    <property type="entry name" value="PROTEIN NATD1"/>
    <property type="match status" value="1"/>
</dbReference>
<feature type="domain" description="N-acetyltransferase" evidence="2">
    <location>
        <begin position="2"/>
        <end position="88"/>
    </location>
</feature>
<feature type="domain" description="N-acetyltransferase" evidence="1">
    <location>
        <begin position="1"/>
        <end position="89"/>
    </location>
</feature>
<dbReference type="InterPro" id="IPR000182">
    <property type="entry name" value="GNAT_dom"/>
</dbReference>
<dbReference type="InterPro" id="IPR031165">
    <property type="entry name" value="GNAT_YJDJ"/>
</dbReference>
<reference evidence="4" key="1">
    <citation type="journal article" date="2019" name="Int. J. Syst. Evol. Microbiol.">
        <title>The Global Catalogue of Microorganisms (GCM) 10K type strain sequencing project: providing services to taxonomists for standard genome sequencing and annotation.</title>
        <authorList>
            <consortium name="The Broad Institute Genomics Platform"/>
            <consortium name="The Broad Institute Genome Sequencing Center for Infectious Disease"/>
            <person name="Wu L."/>
            <person name="Ma J."/>
        </authorList>
    </citation>
    <scope>NUCLEOTIDE SEQUENCE [LARGE SCALE GENOMIC DNA]</scope>
    <source>
        <strain evidence="4">CGMCC 1.12151</strain>
    </source>
</reference>
<dbReference type="Proteomes" id="UP001595932">
    <property type="component" value="Unassembled WGS sequence"/>
</dbReference>
<comment type="caution">
    <text evidence="3">The sequence shown here is derived from an EMBL/GenBank/DDBJ whole genome shotgun (WGS) entry which is preliminary data.</text>
</comment>
<accession>A0ABV9M6V0</accession>
<dbReference type="PROSITE" id="PS51186">
    <property type="entry name" value="GNAT"/>
    <property type="match status" value="1"/>
</dbReference>
<gene>
    <name evidence="3" type="ORF">ACFO5U_01565</name>
</gene>
<organism evidence="3 4">
    <name type="scientific">Planococcus dechangensis</name>
    <dbReference type="NCBI Taxonomy" id="1176255"/>
    <lineage>
        <taxon>Bacteria</taxon>
        <taxon>Bacillati</taxon>
        <taxon>Bacillota</taxon>
        <taxon>Bacilli</taxon>
        <taxon>Bacillales</taxon>
        <taxon>Caryophanaceae</taxon>
        <taxon>Planococcus</taxon>
    </lineage>
</organism>
<keyword evidence="4" id="KW-1185">Reference proteome</keyword>
<dbReference type="EMBL" id="JBHSGL010000002">
    <property type="protein sequence ID" value="MFC4711526.1"/>
    <property type="molecule type" value="Genomic_DNA"/>
</dbReference>
<dbReference type="PROSITE" id="PS51729">
    <property type="entry name" value="GNAT_YJDJ"/>
    <property type="match status" value="1"/>
</dbReference>
<evidence type="ECO:0000313" key="3">
    <source>
        <dbReference type="EMBL" id="MFC4711526.1"/>
    </source>
</evidence>
<dbReference type="Pfam" id="PF14542">
    <property type="entry name" value="Acetyltransf_CG"/>
    <property type="match status" value="1"/>
</dbReference>
<dbReference type="Gene3D" id="3.40.630.30">
    <property type="match status" value="1"/>
</dbReference>